<dbReference type="GO" id="GO:0005524">
    <property type="term" value="F:ATP binding"/>
    <property type="evidence" value="ECO:0007669"/>
    <property type="project" value="UniProtKB-KW"/>
</dbReference>
<feature type="domain" description="Protein kinase" evidence="10">
    <location>
        <begin position="24"/>
        <end position="297"/>
    </location>
</feature>
<feature type="compositionally biased region" description="Low complexity" evidence="9">
    <location>
        <begin position="608"/>
        <end position="617"/>
    </location>
</feature>
<keyword evidence="3" id="KW-0808">Transferase</keyword>
<dbReference type="GO" id="GO:0035612">
    <property type="term" value="F:AP-2 adaptor complex binding"/>
    <property type="evidence" value="ECO:0007669"/>
    <property type="project" value="TreeGrafter"/>
</dbReference>
<dbReference type="InterPro" id="IPR008271">
    <property type="entry name" value="Ser/Thr_kinase_AS"/>
</dbReference>
<dbReference type="GO" id="GO:0005737">
    <property type="term" value="C:cytoplasm"/>
    <property type="evidence" value="ECO:0007669"/>
    <property type="project" value="TreeGrafter"/>
</dbReference>
<keyword evidence="4" id="KW-0547">Nucleotide-binding</keyword>
<dbReference type="GO" id="GO:2000369">
    <property type="term" value="P:regulation of clathrin-dependent endocytosis"/>
    <property type="evidence" value="ECO:0007669"/>
    <property type="project" value="TreeGrafter"/>
</dbReference>
<keyword evidence="2" id="KW-0723">Serine/threonine-protein kinase</keyword>
<feature type="compositionally biased region" description="Polar residues" evidence="9">
    <location>
        <begin position="336"/>
        <end position="348"/>
    </location>
</feature>
<dbReference type="GO" id="GO:0004674">
    <property type="term" value="F:protein serine/threonine kinase activity"/>
    <property type="evidence" value="ECO:0007669"/>
    <property type="project" value="UniProtKB-KW"/>
</dbReference>
<evidence type="ECO:0000256" key="3">
    <source>
        <dbReference type="ARBA" id="ARBA00022679"/>
    </source>
</evidence>
<dbReference type="PANTHER" id="PTHR22967:SF57">
    <property type="entry name" value="AUXILIN, ISOFORM A-RELATED"/>
    <property type="match status" value="1"/>
</dbReference>
<proteinExistence type="predicted"/>
<protein>
    <recommendedName>
        <fullName evidence="1">non-specific serine/threonine protein kinase</fullName>
        <ecNumber evidence="1">2.7.11.1</ecNumber>
    </recommendedName>
</protein>
<evidence type="ECO:0000256" key="5">
    <source>
        <dbReference type="ARBA" id="ARBA00022777"/>
    </source>
</evidence>
<evidence type="ECO:0000313" key="11">
    <source>
        <dbReference type="EMBL" id="CBY18714.1"/>
    </source>
</evidence>
<feature type="compositionally biased region" description="Polar residues" evidence="9">
    <location>
        <begin position="582"/>
        <end position="594"/>
    </location>
</feature>
<evidence type="ECO:0000256" key="7">
    <source>
        <dbReference type="ARBA" id="ARBA00047899"/>
    </source>
</evidence>
<evidence type="ECO:0000256" key="2">
    <source>
        <dbReference type="ARBA" id="ARBA00022527"/>
    </source>
</evidence>
<gene>
    <name evidence="11" type="ORF">GSOID_T00003580001</name>
</gene>
<dbReference type="GO" id="GO:0045747">
    <property type="term" value="P:positive regulation of Notch signaling pathway"/>
    <property type="evidence" value="ECO:0007669"/>
    <property type="project" value="TreeGrafter"/>
</dbReference>
<feature type="compositionally biased region" description="Acidic residues" evidence="9">
    <location>
        <begin position="625"/>
        <end position="636"/>
    </location>
</feature>
<name>E4X7P1_OIKDI</name>
<dbReference type="PANTHER" id="PTHR22967">
    <property type="entry name" value="SERINE/THREONINE PROTEIN KINASE"/>
    <property type="match status" value="1"/>
</dbReference>
<dbReference type="PROSITE" id="PS00108">
    <property type="entry name" value="PROTEIN_KINASE_ST"/>
    <property type="match status" value="1"/>
</dbReference>
<evidence type="ECO:0000256" key="1">
    <source>
        <dbReference type="ARBA" id="ARBA00012513"/>
    </source>
</evidence>
<evidence type="ECO:0000256" key="8">
    <source>
        <dbReference type="ARBA" id="ARBA00048679"/>
    </source>
</evidence>
<keyword evidence="6" id="KW-0067">ATP-binding</keyword>
<evidence type="ECO:0000256" key="4">
    <source>
        <dbReference type="ARBA" id="ARBA00022741"/>
    </source>
</evidence>
<sequence length="727" mass="80926">MSWFFRQSQPGYVGSNVQIGSYNVHIESVLAEGGFSIVYLANAKIQNAKSSKAALKRMFVNDEETLNGCKNEIQVMRKLTGHKNIVRYMAHKITCLKNGTHEVLVLIEYCSRGHVLDFMNKRLSTGFTEDEVMRIFSDVVEAVAKMHHSNPPIAHRDLKVENVLIHDQGRYLLCDFGSASSRVLEPDKNGVSSVEEEISKLTTVQYRSPEMVDLYSGFAIGPKSDIWALGVLLYHLCFFNLPFSTTLSIQTGEISVPDNSPFSVEIHRIIQFCLNVDVARRPDIWQLAEAVFSHGKLPNPVKNRNNSVPIDILTIPPLLNASQLAQFKEDQRRVQNDTSNSQNKQGATSIAPRQRPNPKRPPSPKEMVNRAESALQILQKQMADIKLQYAQLPATDSRRIKLENDAATIKVKYQKILDLRNENRSRLVNSSSSTFSNQAHSSLHQFPPRSEIPPPKIPPKNPAKMNQPEIHTNHHLTHRRVLSDPSTIQEIQNQQMQQRYNPISSSQTFTTGLSAFQQPQIVDNISSFASDSTIDSVSTVRLANSPTEKDDDAFDAFLEKRKNLSDAPTNFKCEKGPVYQALYSNGTSDGQPETNGGWVKDPQDTDDSSSASVSSESRSVKSDSEDADALIDSSDDEFTQVRQMRSQTCPNLSDSITSSLAQDDDPFLMAPFPAAAIVQGNDPWGEQLQQSRPPISKTNPFRMGAFSGTTESSSDADPFNNAPFPAT</sequence>
<dbReference type="Pfam" id="PF00069">
    <property type="entry name" value="Pkinase"/>
    <property type="match status" value="1"/>
</dbReference>
<dbReference type="Gene3D" id="1.10.510.10">
    <property type="entry name" value="Transferase(Phosphotransferase) domain 1"/>
    <property type="match status" value="1"/>
</dbReference>
<dbReference type="EMBL" id="FN653028">
    <property type="protein sequence ID" value="CBY18714.1"/>
    <property type="molecule type" value="Genomic_DNA"/>
</dbReference>
<dbReference type="Proteomes" id="UP000001307">
    <property type="component" value="Unassembled WGS sequence"/>
</dbReference>
<dbReference type="PROSITE" id="PS50011">
    <property type="entry name" value="PROTEIN_KINASE_DOM"/>
    <property type="match status" value="1"/>
</dbReference>
<dbReference type="AlphaFoldDB" id="E4X7P1"/>
<comment type="catalytic activity">
    <reaction evidence="8">
        <text>L-seryl-[protein] + ATP = O-phospho-L-seryl-[protein] + ADP + H(+)</text>
        <dbReference type="Rhea" id="RHEA:17989"/>
        <dbReference type="Rhea" id="RHEA-COMP:9863"/>
        <dbReference type="Rhea" id="RHEA-COMP:11604"/>
        <dbReference type="ChEBI" id="CHEBI:15378"/>
        <dbReference type="ChEBI" id="CHEBI:29999"/>
        <dbReference type="ChEBI" id="CHEBI:30616"/>
        <dbReference type="ChEBI" id="CHEBI:83421"/>
        <dbReference type="ChEBI" id="CHEBI:456216"/>
        <dbReference type="EC" id="2.7.11.1"/>
    </reaction>
</comment>
<dbReference type="InParanoid" id="E4X7P1"/>
<evidence type="ECO:0000256" key="9">
    <source>
        <dbReference type="SAM" id="MobiDB-lite"/>
    </source>
</evidence>
<dbReference type="SUPFAM" id="SSF56112">
    <property type="entry name" value="Protein kinase-like (PK-like)"/>
    <property type="match status" value="1"/>
</dbReference>
<organism evidence="11">
    <name type="scientific">Oikopleura dioica</name>
    <name type="common">Tunicate</name>
    <dbReference type="NCBI Taxonomy" id="34765"/>
    <lineage>
        <taxon>Eukaryota</taxon>
        <taxon>Metazoa</taxon>
        <taxon>Chordata</taxon>
        <taxon>Tunicata</taxon>
        <taxon>Appendicularia</taxon>
        <taxon>Copelata</taxon>
        <taxon>Oikopleuridae</taxon>
        <taxon>Oikopleura</taxon>
    </lineage>
</organism>
<feature type="compositionally biased region" description="Polar residues" evidence="9">
    <location>
        <begin position="428"/>
        <end position="444"/>
    </location>
</feature>
<feature type="region of interest" description="Disordered" evidence="9">
    <location>
        <begin position="582"/>
        <end position="636"/>
    </location>
</feature>
<keyword evidence="5" id="KW-0418">Kinase</keyword>
<reference evidence="11" key="1">
    <citation type="journal article" date="2010" name="Science">
        <title>Plasticity of animal genome architecture unmasked by rapid evolution of a pelagic tunicate.</title>
        <authorList>
            <person name="Denoeud F."/>
            <person name="Henriet S."/>
            <person name="Mungpakdee S."/>
            <person name="Aury J.M."/>
            <person name="Da Silva C."/>
            <person name="Brinkmann H."/>
            <person name="Mikhaleva J."/>
            <person name="Olsen L.C."/>
            <person name="Jubin C."/>
            <person name="Canestro C."/>
            <person name="Bouquet J.M."/>
            <person name="Danks G."/>
            <person name="Poulain J."/>
            <person name="Campsteijn C."/>
            <person name="Adamski M."/>
            <person name="Cross I."/>
            <person name="Yadetie F."/>
            <person name="Muffato M."/>
            <person name="Louis A."/>
            <person name="Butcher S."/>
            <person name="Tsagkogeorga G."/>
            <person name="Konrad A."/>
            <person name="Singh S."/>
            <person name="Jensen M.F."/>
            <person name="Cong E.H."/>
            <person name="Eikeseth-Otteraa H."/>
            <person name="Noel B."/>
            <person name="Anthouard V."/>
            <person name="Porcel B.M."/>
            <person name="Kachouri-Lafond R."/>
            <person name="Nishino A."/>
            <person name="Ugolini M."/>
            <person name="Chourrout P."/>
            <person name="Nishida H."/>
            <person name="Aasland R."/>
            <person name="Huzurbazar S."/>
            <person name="Westhof E."/>
            <person name="Delsuc F."/>
            <person name="Lehrach H."/>
            <person name="Reinhardt R."/>
            <person name="Weissenbach J."/>
            <person name="Roy S.W."/>
            <person name="Artiguenave F."/>
            <person name="Postlethwait J.H."/>
            <person name="Manak J.R."/>
            <person name="Thompson E.M."/>
            <person name="Jaillon O."/>
            <person name="Du Pasquier L."/>
            <person name="Boudinot P."/>
            <person name="Liberles D.A."/>
            <person name="Volff J.N."/>
            <person name="Philippe H."/>
            <person name="Lenhard B."/>
            <person name="Roest Crollius H."/>
            <person name="Wincker P."/>
            <person name="Chourrout D."/>
        </authorList>
    </citation>
    <scope>NUCLEOTIDE SEQUENCE [LARGE SCALE GENOMIC DNA]</scope>
</reference>
<evidence type="ECO:0000259" key="10">
    <source>
        <dbReference type="PROSITE" id="PS50011"/>
    </source>
</evidence>
<dbReference type="InterPro" id="IPR011009">
    <property type="entry name" value="Kinase-like_dom_sf"/>
</dbReference>
<feature type="region of interest" description="Disordered" evidence="9">
    <location>
        <begin position="680"/>
        <end position="727"/>
    </location>
</feature>
<dbReference type="EC" id="2.7.11.1" evidence="1"/>
<evidence type="ECO:0000313" key="12">
    <source>
        <dbReference type="Proteomes" id="UP000001307"/>
    </source>
</evidence>
<feature type="region of interest" description="Disordered" evidence="9">
    <location>
        <begin position="329"/>
        <end position="369"/>
    </location>
</feature>
<keyword evidence="12" id="KW-1185">Reference proteome</keyword>
<dbReference type="OrthoDB" id="2018507at2759"/>
<dbReference type="InterPro" id="IPR000719">
    <property type="entry name" value="Prot_kinase_dom"/>
</dbReference>
<feature type="region of interest" description="Disordered" evidence="9">
    <location>
        <begin position="428"/>
        <end position="458"/>
    </location>
</feature>
<accession>E4X7P1</accession>
<feature type="compositionally biased region" description="Polar residues" evidence="9">
    <location>
        <begin position="687"/>
        <end position="699"/>
    </location>
</feature>
<evidence type="ECO:0000256" key="6">
    <source>
        <dbReference type="ARBA" id="ARBA00022840"/>
    </source>
</evidence>
<comment type="catalytic activity">
    <reaction evidence="7">
        <text>L-threonyl-[protein] + ATP = O-phospho-L-threonyl-[protein] + ADP + H(+)</text>
        <dbReference type="Rhea" id="RHEA:46608"/>
        <dbReference type="Rhea" id="RHEA-COMP:11060"/>
        <dbReference type="Rhea" id="RHEA-COMP:11605"/>
        <dbReference type="ChEBI" id="CHEBI:15378"/>
        <dbReference type="ChEBI" id="CHEBI:30013"/>
        <dbReference type="ChEBI" id="CHEBI:30616"/>
        <dbReference type="ChEBI" id="CHEBI:61977"/>
        <dbReference type="ChEBI" id="CHEBI:456216"/>
        <dbReference type="EC" id="2.7.11.1"/>
    </reaction>
</comment>
<dbReference type="SMART" id="SM00220">
    <property type="entry name" value="S_TKc"/>
    <property type="match status" value="1"/>
</dbReference>